<dbReference type="InterPro" id="IPR000524">
    <property type="entry name" value="Tscrpt_reg_HTH_GntR"/>
</dbReference>
<evidence type="ECO:0000313" key="6">
    <source>
        <dbReference type="Proteomes" id="UP000599578"/>
    </source>
</evidence>
<dbReference type="Proteomes" id="UP000599578">
    <property type="component" value="Unassembled WGS sequence"/>
</dbReference>
<reference evidence="5 6" key="1">
    <citation type="journal article" date="2014" name="Int. J. Syst. Evol. Microbiol.">
        <title>Complete genome sequence of Corynebacterium casei LMG S-19264T (=DSM 44701T), isolated from a smear-ripened cheese.</title>
        <authorList>
            <consortium name="US DOE Joint Genome Institute (JGI-PGF)"/>
            <person name="Walter F."/>
            <person name="Albersmeier A."/>
            <person name="Kalinowski J."/>
            <person name="Ruckert C."/>
        </authorList>
    </citation>
    <scope>NUCLEOTIDE SEQUENCE [LARGE SCALE GENOMIC DNA]</scope>
    <source>
        <strain evidence="5 6">CGMCC 1.7286</strain>
    </source>
</reference>
<evidence type="ECO:0000313" key="5">
    <source>
        <dbReference type="EMBL" id="GGO86095.1"/>
    </source>
</evidence>
<evidence type="ECO:0000256" key="2">
    <source>
        <dbReference type="ARBA" id="ARBA00023125"/>
    </source>
</evidence>
<protein>
    <submittedName>
        <fullName evidence="5">Transcriptional regulator</fullName>
    </submittedName>
</protein>
<organism evidence="5 6">
    <name type="scientific">Marinobacterium nitratireducens</name>
    <dbReference type="NCBI Taxonomy" id="518897"/>
    <lineage>
        <taxon>Bacteria</taxon>
        <taxon>Pseudomonadati</taxon>
        <taxon>Pseudomonadota</taxon>
        <taxon>Gammaproteobacteria</taxon>
        <taxon>Oceanospirillales</taxon>
        <taxon>Oceanospirillaceae</taxon>
        <taxon>Marinobacterium</taxon>
    </lineage>
</organism>
<dbReference type="GO" id="GO:0003677">
    <property type="term" value="F:DNA binding"/>
    <property type="evidence" value="ECO:0007669"/>
    <property type="project" value="UniProtKB-KW"/>
</dbReference>
<evidence type="ECO:0000259" key="4">
    <source>
        <dbReference type="PROSITE" id="PS50949"/>
    </source>
</evidence>
<dbReference type="GO" id="GO:0003700">
    <property type="term" value="F:DNA-binding transcription factor activity"/>
    <property type="evidence" value="ECO:0007669"/>
    <property type="project" value="InterPro"/>
</dbReference>
<dbReference type="EMBL" id="BMLT01000010">
    <property type="protein sequence ID" value="GGO86095.1"/>
    <property type="molecule type" value="Genomic_DNA"/>
</dbReference>
<dbReference type="SMART" id="SM00895">
    <property type="entry name" value="FCD"/>
    <property type="match status" value="1"/>
</dbReference>
<sequence>MASSYSTRKKPSMKRRSLHEEIAEHLRSMIIEGELPEGERIDESALCELLEISRTPLREALKVLHSEGLVTIEPNRGARVSTLTAEEFAELFELISGLERMAAELAAERASDAELKKLAQMQQRMEKHFGSGDRHHYFQINQDIHRMIVEMAGNETLAALHEQLLMRASRGRYMAIGTEHRWEESVQEHQALLEALQAHDSDRAGAILREHVRHTGDSAVEALKVGKTVNRS</sequence>
<comment type="caution">
    <text evidence="5">The sequence shown here is derived from an EMBL/GenBank/DDBJ whole genome shotgun (WGS) entry which is preliminary data.</text>
</comment>
<keyword evidence="1" id="KW-0805">Transcription regulation</keyword>
<dbReference type="Gene3D" id="1.10.10.10">
    <property type="entry name" value="Winged helix-like DNA-binding domain superfamily/Winged helix DNA-binding domain"/>
    <property type="match status" value="1"/>
</dbReference>
<dbReference type="InterPro" id="IPR036388">
    <property type="entry name" value="WH-like_DNA-bd_sf"/>
</dbReference>
<evidence type="ECO:0000256" key="3">
    <source>
        <dbReference type="ARBA" id="ARBA00023163"/>
    </source>
</evidence>
<dbReference type="CDD" id="cd07377">
    <property type="entry name" value="WHTH_GntR"/>
    <property type="match status" value="1"/>
</dbReference>
<dbReference type="Pfam" id="PF00392">
    <property type="entry name" value="GntR"/>
    <property type="match status" value="1"/>
</dbReference>
<keyword evidence="3" id="KW-0804">Transcription</keyword>
<gene>
    <name evidence="5" type="ORF">GCM10011348_36140</name>
</gene>
<dbReference type="RefSeq" id="WP_188862018.1">
    <property type="nucleotide sequence ID" value="NZ_BMLT01000010.1"/>
</dbReference>
<dbReference type="PROSITE" id="PS50949">
    <property type="entry name" value="HTH_GNTR"/>
    <property type="match status" value="1"/>
</dbReference>
<name>A0A918DWQ0_9GAMM</name>
<dbReference type="Gene3D" id="1.20.120.530">
    <property type="entry name" value="GntR ligand-binding domain-like"/>
    <property type="match status" value="1"/>
</dbReference>
<dbReference type="Pfam" id="PF07729">
    <property type="entry name" value="FCD"/>
    <property type="match status" value="1"/>
</dbReference>
<dbReference type="AlphaFoldDB" id="A0A918DWQ0"/>
<dbReference type="InterPro" id="IPR036390">
    <property type="entry name" value="WH_DNA-bd_sf"/>
</dbReference>
<feature type="domain" description="HTH gntR-type" evidence="4">
    <location>
        <begin position="16"/>
        <end position="83"/>
    </location>
</feature>
<dbReference type="InterPro" id="IPR008920">
    <property type="entry name" value="TF_FadR/GntR_C"/>
</dbReference>
<evidence type="ECO:0000256" key="1">
    <source>
        <dbReference type="ARBA" id="ARBA00023015"/>
    </source>
</evidence>
<keyword evidence="6" id="KW-1185">Reference proteome</keyword>
<dbReference type="PANTHER" id="PTHR43537">
    <property type="entry name" value="TRANSCRIPTIONAL REGULATOR, GNTR FAMILY"/>
    <property type="match status" value="1"/>
</dbReference>
<dbReference type="SUPFAM" id="SSF48008">
    <property type="entry name" value="GntR ligand-binding domain-like"/>
    <property type="match status" value="1"/>
</dbReference>
<proteinExistence type="predicted"/>
<accession>A0A918DWQ0</accession>
<dbReference type="PANTHER" id="PTHR43537:SF50">
    <property type="entry name" value="TRANSCRIPTIONAL REGULATORY PROTEIN"/>
    <property type="match status" value="1"/>
</dbReference>
<dbReference type="SUPFAM" id="SSF46785">
    <property type="entry name" value="Winged helix' DNA-binding domain"/>
    <property type="match status" value="1"/>
</dbReference>
<dbReference type="SMART" id="SM00345">
    <property type="entry name" value="HTH_GNTR"/>
    <property type="match status" value="1"/>
</dbReference>
<keyword evidence="2" id="KW-0238">DNA-binding</keyword>
<dbReference type="InterPro" id="IPR011711">
    <property type="entry name" value="GntR_C"/>
</dbReference>